<evidence type="ECO:0000256" key="8">
    <source>
        <dbReference type="ARBA" id="ARBA00023295"/>
    </source>
</evidence>
<dbReference type="InterPro" id="IPR017853">
    <property type="entry name" value="GH"/>
</dbReference>
<evidence type="ECO:0000259" key="10">
    <source>
        <dbReference type="SMART" id="SM00813"/>
    </source>
</evidence>
<dbReference type="GO" id="GO:0046373">
    <property type="term" value="P:L-arabinose metabolic process"/>
    <property type="evidence" value="ECO:0007669"/>
    <property type="project" value="InterPro"/>
</dbReference>
<keyword evidence="12" id="KW-1185">Reference proteome</keyword>
<evidence type="ECO:0000256" key="7">
    <source>
        <dbReference type="ARBA" id="ARBA00023180"/>
    </source>
</evidence>
<organism evidence="11 12">
    <name type="scientific">Penicillium decumbens</name>
    <dbReference type="NCBI Taxonomy" id="69771"/>
    <lineage>
        <taxon>Eukaryota</taxon>
        <taxon>Fungi</taxon>
        <taxon>Dikarya</taxon>
        <taxon>Ascomycota</taxon>
        <taxon>Pezizomycotina</taxon>
        <taxon>Eurotiomycetes</taxon>
        <taxon>Eurotiomycetidae</taxon>
        <taxon>Eurotiales</taxon>
        <taxon>Aspergillaceae</taxon>
        <taxon>Penicillium</taxon>
    </lineage>
</organism>
<feature type="signal peptide" evidence="9">
    <location>
        <begin position="1"/>
        <end position="17"/>
    </location>
</feature>
<dbReference type="AlphaFoldDB" id="A0A1V6P002"/>
<dbReference type="InterPro" id="IPR013780">
    <property type="entry name" value="Glyco_hydro_b"/>
</dbReference>
<dbReference type="Pfam" id="PF22848">
    <property type="entry name" value="ASD1_dom"/>
    <property type="match status" value="1"/>
</dbReference>
<dbReference type="InterPro" id="IPR051563">
    <property type="entry name" value="Glycosyl_Hydrolase_51"/>
</dbReference>
<dbReference type="OrthoDB" id="406864at2759"/>
<feature type="domain" description="Alpha-L-arabinofuranosidase C-terminal" evidence="10">
    <location>
        <begin position="459"/>
        <end position="629"/>
    </location>
</feature>
<keyword evidence="8" id="KW-0326">Glycosidase</keyword>
<protein>
    <recommendedName>
        <fullName evidence="4">non-reducing end alpha-L-arabinofuranosidase</fullName>
        <ecNumber evidence="4">3.2.1.55</ecNumber>
    </recommendedName>
</protein>
<dbReference type="UniPathway" id="UPA00667"/>
<evidence type="ECO:0000256" key="5">
    <source>
        <dbReference type="ARBA" id="ARBA00022729"/>
    </source>
</evidence>
<keyword evidence="5 9" id="KW-0732">Signal</keyword>
<dbReference type="SMART" id="SM00813">
    <property type="entry name" value="Alpha-L-AF_C"/>
    <property type="match status" value="1"/>
</dbReference>
<dbReference type="FunFam" id="3.20.20.80:FF:000092">
    <property type="entry name" value="Probable alpha-L-arabinofuranosidase A"/>
    <property type="match status" value="1"/>
</dbReference>
<dbReference type="EMBL" id="MDYL01000024">
    <property type="protein sequence ID" value="OQD70298.1"/>
    <property type="molecule type" value="Genomic_DNA"/>
</dbReference>
<dbReference type="STRING" id="69771.A0A1V6P002"/>
<evidence type="ECO:0000256" key="6">
    <source>
        <dbReference type="ARBA" id="ARBA00022801"/>
    </source>
</evidence>
<proteinExistence type="inferred from homology"/>
<keyword evidence="6" id="KW-0378">Hydrolase</keyword>
<dbReference type="Pfam" id="PF06964">
    <property type="entry name" value="Alpha-L-AF_C"/>
    <property type="match status" value="1"/>
</dbReference>
<dbReference type="SUPFAM" id="SSF51445">
    <property type="entry name" value="(Trans)glycosidases"/>
    <property type="match status" value="1"/>
</dbReference>
<evidence type="ECO:0000256" key="4">
    <source>
        <dbReference type="ARBA" id="ARBA00012670"/>
    </source>
</evidence>
<dbReference type="EC" id="3.2.1.55" evidence="4"/>
<evidence type="ECO:0000256" key="9">
    <source>
        <dbReference type="SAM" id="SignalP"/>
    </source>
</evidence>
<reference evidence="12" key="1">
    <citation type="journal article" date="2017" name="Nat. Microbiol.">
        <title>Global analysis of biosynthetic gene clusters reveals vast potential of secondary metabolite production in Penicillium species.</title>
        <authorList>
            <person name="Nielsen J.C."/>
            <person name="Grijseels S."/>
            <person name="Prigent S."/>
            <person name="Ji B."/>
            <person name="Dainat J."/>
            <person name="Nielsen K.F."/>
            <person name="Frisvad J.C."/>
            <person name="Workman M."/>
            <person name="Nielsen J."/>
        </authorList>
    </citation>
    <scope>NUCLEOTIDE SEQUENCE [LARGE SCALE GENOMIC DNA]</scope>
    <source>
        <strain evidence="12">IBT 11843</strain>
    </source>
</reference>
<dbReference type="Gene3D" id="2.60.40.1180">
    <property type="entry name" value="Golgi alpha-mannosidase II"/>
    <property type="match status" value="1"/>
</dbReference>
<dbReference type="PANTHER" id="PTHR31776:SF0">
    <property type="entry name" value="ALPHA-L-ARABINOFURANOSIDASE 1"/>
    <property type="match status" value="1"/>
</dbReference>
<comment type="caution">
    <text evidence="11">The sequence shown here is derived from an EMBL/GenBank/DDBJ whole genome shotgun (WGS) entry which is preliminary data.</text>
</comment>
<evidence type="ECO:0000256" key="1">
    <source>
        <dbReference type="ARBA" id="ARBA00001462"/>
    </source>
</evidence>
<dbReference type="Proteomes" id="UP000191522">
    <property type="component" value="Unassembled WGS sequence"/>
</dbReference>
<comment type="pathway">
    <text evidence="2">Glycan metabolism; L-arabinan degradation.</text>
</comment>
<evidence type="ECO:0000313" key="11">
    <source>
        <dbReference type="EMBL" id="OQD70298.1"/>
    </source>
</evidence>
<feature type="chain" id="PRO_5012957898" description="non-reducing end alpha-L-arabinofuranosidase" evidence="9">
    <location>
        <begin position="18"/>
        <end position="637"/>
    </location>
</feature>
<accession>A0A1V6P002</accession>
<comment type="catalytic activity">
    <reaction evidence="1">
        <text>Hydrolysis of terminal non-reducing alpha-L-arabinofuranoside residues in alpha-L-arabinosides.</text>
        <dbReference type="EC" id="3.2.1.55"/>
    </reaction>
</comment>
<dbReference type="PANTHER" id="PTHR31776">
    <property type="entry name" value="ALPHA-L-ARABINOFURANOSIDASE 1"/>
    <property type="match status" value="1"/>
</dbReference>
<sequence length="637" mass="69578">MLREYLLLPLLASYSAAVQISVAKSGGNATTNLQYGAMEEEINHCGEGGLYAELIRNRAFQGSTTYPSSLDAWTAVGDSTLSLQNLSSPLSSALPTSVKVSGTGIAGLVNEGFWGIDVRPQKYSGSFYVKGSYKGLFTASLQSATTGRTLASVKVESKCLDSEWVQHDFTLTPKEIASNTNNTLSVTFDASKASSGSLDFNLISLFPPTWNNRPNGMRRDLMQALSDLGPKFLRFPGGNNLEGDTIEGRWKWNETIGPLKNRPGRATTWGYEETSGMGLVEYMEWCDDLGMEPILAVWAGLALNGDVVAEADLDIYVQDALDELEFLTGSVDTKYGALRAEYGHPEPWTIRYVEVGNEDNLNGGLSSYQSYRFPAFYDAITAKYPDIQVLASTIDMTLPGSAGGDYHLYDIPDNFITKFDMFDNYTDEHPILLGEIAATEYNNDVGIDWSDMDFSLYPWWIGSVAEAVFLLGAERNADKILGTTYAPYLMNLDSYEWSPTMISFNANPDDTAKSTSWHVYNLFNKNHMTHTLPTTWDDTYGPLYYVAGLDGQTNSRIFKAAVYNSTADVPVSLTFEGVGRGTAADLTILTAPSAFSMNEVGGANTVHSQTTTIKAGKKGVFSFSLPNLSVAVLTTNA</sequence>
<evidence type="ECO:0000313" key="12">
    <source>
        <dbReference type="Proteomes" id="UP000191522"/>
    </source>
</evidence>
<evidence type="ECO:0000256" key="2">
    <source>
        <dbReference type="ARBA" id="ARBA00004834"/>
    </source>
</evidence>
<gene>
    <name evidence="11" type="ORF">PENDEC_c024G05915</name>
</gene>
<evidence type="ECO:0000256" key="3">
    <source>
        <dbReference type="ARBA" id="ARBA00007186"/>
    </source>
</evidence>
<name>A0A1V6P002_PENDC</name>
<dbReference type="OMA" id="LVEYMEW"/>
<dbReference type="GO" id="GO:0031222">
    <property type="term" value="P:arabinan catabolic process"/>
    <property type="evidence" value="ECO:0007669"/>
    <property type="project" value="UniProtKB-UniPathway"/>
</dbReference>
<comment type="similarity">
    <text evidence="3">Belongs to the glycosyl hydrolase 51 family.</text>
</comment>
<dbReference type="InterPro" id="IPR055235">
    <property type="entry name" value="ASD1_cat"/>
</dbReference>
<dbReference type="InterPro" id="IPR010720">
    <property type="entry name" value="Alpha-L-AF_C"/>
</dbReference>
<keyword evidence="7" id="KW-0325">Glycoprotein</keyword>
<dbReference type="Gene3D" id="3.20.20.80">
    <property type="entry name" value="Glycosidases"/>
    <property type="match status" value="1"/>
</dbReference>
<dbReference type="GO" id="GO:0046556">
    <property type="term" value="F:alpha-L-arabinofuranosidase activity"/>
    <property type="evidence" value="ECO:0007669"/>
    <property type="project" value="UniProtKB-EC"/>
</dbReference>
<dbReference type="FunFam" id="2.60.40.1180:FF:000053">
    <property type="entry name" value="Alpha-L-arabinofuranosidase A"/>
    <property type="match status" value="1"/>
</dbReference>